<dbReference type="EMBL" id="JABEMA010000082">
    <property type="protein sequence ID" value="NNH22935.1"/>
    <property type="molecule type" value="Genomic_DNA"/>
</dbReference>
<dbReference type="RefSeq" id="WP_171202767.1">
    <property type="nucleotide sequence ID" value="NZ_BAAANP010000048.1"/>
</dbReference>
<keyword evidence="2" id="KW-1185">Reference proteome</keyword>
<protein>
    <recommendedName>
        <fullName evidence="3">Homeodomain-like domain-containing protein</fullName>
    </recommendedName>
</protein>
<evidence type="ECO:0000313" key="2">
    <source>
        <dbReference type="Proteomes" id="UP000555552"/>
    </source>
</evidence>
<dbReference type="AlphaFoldDB" id="A0A849BNF2"/>
<reference evidence="1 2" key="1">
    <citation type="submission" date="2020-05" db="EMBL/GenBank/DDBJ databases">
        <title>MicrobeNet Type strains.</title>
        <authorList>
            <person name="Nicholson A.C."/>
        </authorList>
    </citation>
    <scope>NUCLEOTIDE SEQUENCE [LARGE SCALE GENOMIC DNA]</scope>
    <source>
        <strain evidence="1 2">JCM 14547</strain>
    </source>
</reference>
<evidence type="ECO:0008006" key="3">
    <source>
        <dbReference type="Google" id="ProtNLM"/>
    </source>
</evidence>
<organism evidence="1 2">
    <name type="scientific">Pseudokineococcus marinus</name>
    <dbReference type="NCBI Taxonomy" id="351215"/>
    <lineage>
        <taxon>Bacteria</taxon>
        <taxon>Bacillati</taxon>
        <taxon>Actinomycetota</taxon>
        <taxon>Actinomycetes</taxon>
        <taxon>Kineosporiales</taxon>
        <taxon>Kineosporiaceae</taxon>
        <taxon>Pseudokineococcus</taxon>
    </lineage>
</organism>
<evidence type="ECO:0000313" key="1">
    <source>
        <dbReference type="EMBL" id="NNH22935.1"/>
    </source>
</evidence>
<comment type="caution">
    <text evidence="1">The sequence shown here is derived from an EMBL/GenBank/DDBJ whole genome shotgun (WGS) entry which is preliminary data.</text>
</comment>
<name>A0A849BNF2_9ACTN</name>
<gene>
    <name evidence="1" type="ORF">HLB09_07475</name>
</gene>
<accession>A0A849BNF2</accession>
<proteinExistence type="predicted"/>
<dbReference type="Proteomes" id="UP000555552">
    <property type="component" value="Unassembled WGS sequence"/>
</dbReference>
<sequence>MAEVGALQDLVGRAGGDDPLAALAALAAARRELERLEELQVRRARVASASWASIALALGVSRQAVHQRFRLSRWCDR</sequence>